<feature type="domain" description="FAD-binding" evidence="6">
    <location>
        <begin position="20"/>
        <end position="186"/>
    </location>
</feature>
<sequence length="209" mass="22766">MVIPRSEATNGLAVESRGLRVVIIGAGIGELTASIFLGKQGHHVTLLEQSRFANEVGAAMHLAPNASGLLRRIGILAETIDANAFERITEFNANNKVVRDVDITELNKMWQHPWHLVHRLRLHQELKRTATSSAGPDTPAELRTSSRVVDVDTSAATVLPEDGSQVQGDLVIGADGVHFKTRQKVVEREVKPHSSGKSAFRLLVPRQAP</sequence>
<keyword evidence="2" id="KW-0285">Flavoprotein</keyword>
<reference evidence="7" key="1">
    <citation type="journal article" date="2020" name="BMC Genomics">
        <title>Correction to: Identification and distribution of gene clusters required for synthesis of sphingolipid metabolism inhibitors in diverse species of the filamentous fungus Fusarium.</title>
        <authorList>
            <person name="Kim H.S."/>
            <person name="Lohmar J.M."/>
            <person name="Busman M."/>
            <person name="Brown D.W."/>
            <person name="Naumann T.A."/>
            <person name="Divon H.H."/>
            <person name="Lysoe E."/>
            <person name="Uhlig S."/>
            <person name="Proctor R.H."/>
        </authorList>
    </citation>
    <scope>NUCLEOTIDE SEQUENCE</scope>
    <source>
        <strain evidence="7">NRRL 22465</strain>
    </source>
</reference>
<keyword evidence="4" id="KW-0560">Oxidoreductase</keyword>
<dbReference type="PANTHER" id="PTHR13789:SF261">
    <property type="entry name" value="HYDROXYLASE, PUTATIVE (AFU_ORTHOLOGUE AFUA_7G00590)-RELATED"/>
    <property type="match status" value="1"/>
</dbReference>
<proteinExistence type="inferred from homology"/>
<dbReference type="PANTHER" id="PTHR13789">
    <property type="entry name" value="MONOOXYGENASE"/>
    <property type="match status" value="1"/>
</dbReference>
<gene>
    <name evidence="7" type="ORF">FZEAL_10272</name>
</gene>
<evidence type="ECO:0000256" key="3">
    <source>
        <dbReference type="ARBA" id="ARBA00022827"/>
    </source>
</evidence>
<dbReference type="EMBL" id="JABEYC010001105">
    <property type="protein sequence ID" value="KAF4969206.1"/>
    <property type="molecule type" value="Genomic_DNA"/>
</dbReference>
<evidence type="ECO:0000259" key="6">
    <source>
        <dbReference type="Pfam" id="PF01494"/>
    </source>
</evidence>
<evidence type="ECO:0000256" key="4">
    <source>
        <dbReference type="ARBA" id="ARBA00023002"/>
    </source>
</evidence>
<dbReference type="InterPro" id="IPR050493">
    <property type="entry name" value="FAD-dep_Monooxygenase_BioMet"/>
</dbReference>
<accession>A0A8H4U3M9</accession>
<keyword evidence="5" id="KW-0503">Monooxygenase</keyword>
<keyword evidence="8" id="KW-1185">Reference proteome</keyword>
<dbReference type="InterPro" id="IPR036188">
    <property type="entry name" value="FAD/NAD-bd_sf"/>
</dbReference>
<protein>
    <recommendedName>
        <fullName evidence="6">FAD-binding domain-containing protein</fullName>
    </recommendedName>
</protein>
<reference evidence="7" key="2">
    <citation type="submission" date="2020-05" db="EMBL/GenBank/DDBJ databases">
        <authorList>
            <person name="Kim H.-S."/>
            <person name="Proctor R.H."/>
            <person name="Brown D.W."/>
        </authorList>
    </citation>
    <scope>NUCLEOTIDE SEQUENCE</scope>
    <source>
        <strain evidence="7">NRRL 22465</strain>
    </source>
</reference>
<keyword evidence="3" id="KW-0274">FAD</keyword>
<dbReference type="GO" id="GO:0071949">
    <property type="term" value="F:FAD binding"/>
    <property type="evidence" value="ECO:0007669"/>
    <property type="project" value="InterPro"/>
</dbReference>
<dbReference type="OrthoDB" id="9993796at2759"/>
<organism evidence="7 8">
    <name type="scientific">Fusarium zealandicum</name>
    <dbReference type="NCBI Taxonomy" id="1053134"/>
    <lineage>
        <taxon>Eukaryota</taxon>
        <taxon>Fungi</taxon>
        <taxon>Dikarya</taxon>
        <taxon>Ascomycota</taxon>
        <taxon>Pezizomycotina</taxon>
        <taxon>Sordariomycetes</taxon>
        <taxon>Hypocreomycetidae</taxon>
        <taxon>Hypocreales</taxon>
        <taxon>Nectriaceae</taxon>
        <taxon>Fusarium</taxon>
        <taxon>Fusarium staphyleae species complex</taxon>
    </lineage>
</organism>
<evidence type="ECO:0000313" key="7">
    <source>
        <dbReference type="EMBL" id="KAF4969206.1"/>
    </source>
</evidence>
<name>A0A8H4U3M9_9HYPO</name>
<dbReference type="GO" id="GO:0004497">
    <property type="term" value="F:monooxygenase activity"/>
    <property type="evidence" value="ECO:0007669"/>
    <property type="project" value="UniProtKB-KW"/>
</dbReference>
<dbReference type="AlphaFoldDB" id="A0A8H4U3M9"/>
<dbReference type="Gene3D" id="3.50.50.60">
    <property type="entry name" value="FAD/NAD(P)-binding domain"/>
    <property type="match status" value="1"/>
</dbReference>
<evidence type="ECO:0000313" key="8">
    <source>
        <dbReference type="Proteomes" id="UP000635477"/>
    </source>
</evidence>
<dbReference type="InterPro" id="IPR002938">
    <property type="entry name" value="FAD-bd"/>
</dbReference>
<comment type="similarity">
    <text evidence="1">Belongs to the paxM FAD-dependent monooxygenase family.</text>
</comment>
<evidence type="ECO:0000256" key="2">
    <source>
        <dbReference type="ARBA" id="ARBA00022630"/>
    </source>
</evidence>
<dbReference type="Pfam" id="PF01494">
    <property type="entry name" value="FAD_binding_3"/>
    <property type="match status" value="1"/>
</dbReference>
<dbReference type="Proteomes" id="UP000635477">
    <property type="component" value="Unassembled WGS sequence"/>
</dbReference>
<dbReference type="SUPFAM" id="SSF51905">
    <property type="entry name" value="FAD/NAD(P)-binding domain"/>
    <property type="match status" value="1"/>
</dbReference>
<dbReference type="PRINTS" id="PR00420">
    <property type="entry name" value="RNGMNOXGNASE"/>
</dbReference>
<comment type="caution">
    <text evidence="7">The sequence shown here is derived from an EMBL/GenBank/DDBJ whole genome shotgun (WGS) entry which is preliminary data.</text>
</comment>
<evidence type="ECO:0000256" key="1">
    <source>
        <dbReference type="ARBA" id="ARBA00007992"/>
    </source>
</evidence>
<evidence type="ECO:0000256" key="5">
    <source>
        <dbReference type="ARBA" id="ARBA00023033"/>
    </source>
</evidence>